<gene>
    <name evidence="2" type="ORF">C2M16_24560</name>
</gene>
<dbReference type="Gene3D" id="1.10.30.50">
    <property type="match status" value="1"/>
</dbReference>
<organism evidence="2 3">
    <name type="scientific">Escherichia coli</name>
    <dbReference type="NCBI Taxonomy" id="562"/>
    <lineage>
        <taxon>Bacteria</taxon>
        <taxon>Pseudomonadati</taxon>
        <taxon>Pseudomonadota</taxon>
        <taxon>Gammaproteobacteria</taxon>
        <taxon>Enterobacterales</taxon>
        <taxon>Enterobacteriaceae</taxon>
        <taxon>Escherichia</taxon>
    </lineage>
</organism>
<feature type="domain" description="HNH nuclease" evidence="1">
    <location>
        <begin position="26"/>
        <end position="77"/>
    </location>
</feature>
<dbReference type="GO" id="GO:0008270">
    <property type="term" value="F:zinc ion binding"/>
    <property type="evidence" value="ECO:0007669"/>
    <property type="project" value="InterPro"/>
</dbReference>
<reference evidence="2 3" key="1">
    <citation type="submission" date="2018-01" db="EMBL/GenBank/DDBJ databases">
        <title>Draft Genomic Sequencing Of Potential Extraintestinal Pathogenic Escherichia coli B8S18 Isolated From Retail Chicken Skin.</title>
        <authorList>
            <person name="Xu A."/>
            <person name="Tilman S."/>
            <person name="Wisser-Parker K."/>
            <person name="Sheen S."/>
            <person name="Sommers C."/>
        </authorList>
    </citation>
    <scope>NUCLEOTIDE SEQUENCE [LARGE SCALE GENOMIC DNA]</scope>
    <source>
        <strain evidence="2 3">B8S18Com</strain>
    </source>
</reference>
<proteinExistence type="predicted"/>
<keyword evidence="2" id="KW-0540">Nuclease</keyword>
<evidence type="ECO:0000259" key="1">
    <source>
        <dbReference type="SMART" id="SM00507"/>
    </source>
</evidence>
<accession>A0A2K3TLQ0</accession>
<dbReference type="GO" id="GO:0003676">
    <property type="term" value="F:nucleic acid binding"/>
    <property type="evidence" value="ECO:0007669"/>
    <property type="project" value="InterPro"/>
</dbReference>
<dbReference type="RefSeq" id="WP_024169310.1">
    <property type="nucleotide sequence ID" value="NZ_CAXUAK010000001.1"/>
</dbReference>
<dbReference type="GO" id="GO:0004519">
    <property type="term" value="F:endonuclease activity"/>
    <property type="evidence" value="ECO:0007669"/>
    <property type="project" value="UniProtKB-KW"/>
</dbReference>
<dbReference type="InterPro" id="IPR002711">
    <property type="entry name" value="HNH"/>
</dbReference>
<dbReference type="Pfam" id="PF01844">
    <property type="entry name" value="HNH"/>
    <property type="match status" value="1"/>
</dbReference>
<sequence>MFNVTRNIPAPQCLSRKVYNHKTVVNALDEIFHGKCYLCEQGNLMDPEIEHFIPHRDLDELKYDWNNLFLACSRCNSIKSDSFENLLDCTKSDVDVFSEIVHLAGNAITSGVQVYPRRKRPSRKVLNTVKLLDKCFNSSSTGLRGITRANLSEKLQDELFYFTGWRMKLVSDRSTEQEIQEAKNKLKPMCNVSYPFSVFWRWHLLTDIRVMKKFPRIRDELGF</sequence>
<dbReference type="AlphaFoldDB" id="A0A2K3TLQ0"/>
<comment type="caution">
    <text evidence="2">The sequence shown here is derived from an EMBL/GenBank/DDBJ whole genome shotgun (WGS) entry which is preliminary data.</text>
</comment>
<dbReference type="SMART" id="SM00507">
    <property type="entry name" value="HNHc"/>
    <property type="match status" value="1"/>
</dbReference>
<dbReference type="CDD" id="cd00085">
    <property type="entry name" value="HNHc"/>
    <property type="match status" value="1"/>
</dbReference>
<name>A0A2K3TLQ0_ECOLX</name>
<keyword evidence="2" id="KW-0378">Hydrolase</keyword>
<evidence type="ECO:0000313" key="2">
    <source>
        <dbReference type="EMBL" id="PNY65213.1"/>
    </source>
</evidence>
<dbReference type="InterPro" id="IPR003615">
    <property type="entry name" value="HNH_nuc"/>
</dbReference>
<dbReference type="EMBL" id="PPHQ01000030">
    <property type="protein sequence ID" value="PNY65213.1"/>
    <property type="molecule type" value="Genomic_DNA"/>
</dbReference>
<evidence type="ECO:0000313" key="3">
    <source>
        <dbReference type="Proteomes" id="UP000236598"/>
    </source>
</evidence>
<protein>
    <submittedName>
        <fullName evidence="2">HNH endonuclease</fullName>
    </submittedName>
</protein>
<keyword evidence="2" id="KW-0255">Endonuclease</keyword>
<dbReference type="Proteomes" id="UP000236598">
    <property type="component" value="Unassembled WGS sequence"/>
</dbReference>